<dbReference type="EMBL" id="BOMQ01000060">
    <property type="protein sequence ID" value="GIE51538.1"/>
    <property type="molecule type" value="Genomic_DNA"/>
</dbReference>
<proteinExistence type="predicted"/>
<dbReference type="InterPro" id="IPR007484">
    <property type="entry name" value="Peptidase_M28"/>
</dbReference>
<feature type="domain" description="Peptidase M28" evidence="2">
    <location>
        <begin position="225"/>
        <end position="411"/>
    </location>
</feature>
<dbReference type="RefSeq" id="WP_203772173.1">
    <property type="nucleotide sequence ID" value="NZ_BAAAYJ010000099.1"/>
</dbReference>
<sequence>MPTVASLVQAYQQHINPAALLAAVTWISSVDRLQGSTGLDQLAGDVAARVDKLNLTVDLRRYPPGHRWWSFTAPTARSPITASLDLISPDEHVTGHPAHSCALARGSASTPPRTVRLALLGDDPDGALVVCPPQPRFALSKMIDELANAGAVAVAIESPVGEFDDHVVARLELPDDCPLVGFSLSAAQAEQLRAAPGRLVRIAARHDPPATMPVVHARHCGQPGAARALLIAHLCHPAPSANDNASGVAGLLAIANAVDRLWPTGTGPNIDLLWAPEMVGTAAYLHDIALARPDQRPDLVLSLDMIGGTGHLILEDTADHCPAPLAAALTVACRHIRPDQRSYSHAVSLPTWPRTATPFVGASDHLLFADRTIAIPSGHVSCWPDPAHHTSYDTVDRIDPAALAGITVAAAAAATALCLGGEAIAEISAAHAELTTTRIARTSHLPGTAAYRQVVSEAAVATMAGWHNPTRPTVRQPAVSPETIAEAPVVRRWKGPWNLQNLTAALPARHHGDLAALLDPPGPGYARLVALAHAIDDVAGITTLLTRARQATDLDISAATAAAVIELMAAAGWVQRSPTAKSSAGQTATPPGQSARYWPPRTHS</sequence>
<feature type="region of interest" description="Disordered" evidence="1">
    <location>
        <begin position="580"/>
        <end position="604"/>
    </location>
</feature>
<evidence type="ECO:0000313" key="4">
    <source>
        <dbReference type="Proteomes" id="UP000647172"/>
    </source>
</evidence>
<evidence type="ECO:0000256" key="1">
    <source>
        <dbReference type="SAM" id="MobiDB-lite"/>
    </source>
</evidence>
<organism evidence="3 4">
    <name type="scientific">Actinoplanes nipponensis</name>
    <dbReference type="NCBI Taxonomy" id="135950"/>
    <lineage>
        <taxon>Bacteria</taxon>
        <taxon>Bacillati</taxon>
        <taxon>Actinomycetota</taxon>
        <taxon>Actinomycetes</taxon>
        <taxon>Micromonosporales</taxon>
        <taxon>Micromonosporaceae</taxon>
        <taxon>Actinoplanes</taxon>
    </lineage>
</organism>
<dbReference type="AlphaFoldDB" id="A0A919JIU5"/>
<name>A0A919JIU5_9ACTN</name>
<accession>A0A919JIU5</accession>
<reference evidence="3" key="1">
    <citation type="submission" date="2021-01" db="EMBL/GenBank/DDBJ databases">
        <title>Whole genome shotgun sequence of Actinoplanes nipponensis NBRC 14063.</title>
        <authorList>
            <person name="Komaki H."/>
            <person name="Tamura T."/>
        </authorList>
    </citation>
    <scope>NUCLEOTIDE SEQUENCE</scope>
    <source>
        <strain evidence="3">NBRC 14063</strain>
    </source>
</reference>
<dbReference type="Gene3D" id="3.40.630.10">
    <property type="entry name" value="Zn peptidases"/>
    <property type="match status" value="1"/>
</dbReference>
<evidence type="ECO:0000313" key="3">
    <source>
        <dbReference type="EMBL" id="GIE51538.1"/>
    </source>
</evidence>
<dbReference type="Proteomes" id="UP000647172">
    <property type="component" value="Unassembled WGS sequence"/>
</dbReference>
<feature type="compositionally biased region" description="Polar residues" evidence="1">
    <location>
        <begin position="580"/>
        <end position="592"/>
    </location>
</feature>
<comment type="caution">
    <text evidence="3">The sequence shown here is derived from an EMBL/GenBank/DDBJ whole genome shotgun (WGS) entry which is preliminary data.</text>
</comment>
<keyword evidence="4" id="KW-1185">Reference proteome</keyword>
<dbReference type="Pfam" id="PF04389">
    <property type="entry name" value="Peptidase_M28"/>
    <property type="match status" value="1"/>
</dbReference>
<gene>
    <name evidence="3" type="ORF">Ani05nite_50720</name>
</gene>
<evidence type="ECO:0000259" key="2">
    <source>
        <dbReference type="Pfam" id="PF04389"/>
    </source>
</evidence>
<dbReference type="SUPFAM" id="SSF53187">
    <property type="entry name" value="Zn-dependent exopeptidases"/>
    <property type="match status" value="1"/>
</dbReference>
<protein>
    <recommendedName>
        <fullName evidence="2">Peptidase M28 domain-containing protein</fullName>
    </recommendedName>
</protein>